<organism evidence="1 2">
    <name type="scientific">Mucuna pruriens</name>
    <name type="common">Velvet bean</name>
    <name type="synonym">Dolichos pruriens</name>
    <dbReference type="NCBI Taxonomy" id="157652"/>
    <lineage>
        <taxon>Eukaryota</taxon>
        <taxon>Viridiplantae</taxon>
        <taxon>Streptophyta</taxon>
        <taxon>Embryophyta</taxon>
        <taxon>Tracheophyta</taxon>
        <taxon>Spermatophyta</taxon>
        <taxon>Magnoliopsida</taxon>
        <taxon>eudicotyledons</taxon>
        <taxon>Gunneridae</taxon>
        <taxon>Pentapetalae</taxon>
        <taxon>rosids</taxon>
        <taxon>fabids</taxon>
        <taxon>Fabales</taxon>
        <taxon>Fabaceae</taxon>
        <taxon>Papilionoideae</taxon>
        <taxon>50 kb inversion clade</taxon>
        <taxon>NPAAA clade</taxon>
        <taxon>indigoferoid/millettioid clade</taxon>
        <taxon>Phaseoleae</taxon>
        <taxon>Mucuna</taxon>
    </lineage>
</organism>
<evidence type="ECO:0000313" key="1">
    <source>
        <dbReference type="EMBL" id="RDY11693.1"/>
    </source>
</evidence>
<dbReference type="PANTHER" id="PTHR35046">
    <property type="entry name" value="ZINC KNUCKLE (CCHC-TYPE) FAMILY PROTEIN"/>
    <property type="match status" value="1"/>
</dbReference>
<dbReference type="EMBL" id="QJKJ01000596">
    <property type="protein sequence ID" value="RDY11693.1"/>
    <property type="molecule type" value="Genomic_DNA"/>
</dbReference>
<feature type="non-terminal residue" evidence="1">
    <location>
        <position position="1"/>
    </location>
</feature>
<dbReference type="Proteomes" id="UP000257109">
    <property type="component" value="Unassembled WGS sequence"/>
</dbReference>
<dbReference type="AlphaFoldDB" id="A0A371I9H3"/>
<accession>A0A371I9H3</accession>
<evidence type="ECO:0000313" key="2">
    <source>
        <dbReference type="Proteomes" id="UP000257109"/>
    </source>
</evidence>
<name>A0A371I9H3_MUCPR</name>
<sequence>MPLSLGSVSKSNSIKCFKCWGKGNIAFQCPNKWNMVVGDDEIVESEKSLSNSEGESSSDCSLDGVNLIMRRLMSAKGKLCPIIINGGSSVNVASLRLVEKLNLPTIVHQKPYKLQWLNNKVEMYSDEIICDMVPMEVTDILLRRPWQYNQKVTHDEVTNSFLFTYLGEKVTLKPFSLSNIYEDLLKMKMKREKE</sequence>
<evidence type="ECO:0008006" key="3">
    <source>
        <dbReference type="Google" id="ProtNLM"/>
    </source>
</evidence>
<proteinExistence type="predicted"/>
<gene>
    <name evidence="1" type="ORF">CR513_03596</name>
</gene>
<comment type="caution">
    <text evidence="1">The sequence shown here is derived from an EMBL/GenBank/DDBJ whole genome shotgun (WGS) entry which is preliminary data.</text>
</comment>
<reference evidence="1" key="1">
    <citation type="submission" date="2018-05" db="EMBL/GenBank/DDBJ databases">
        <title>Draft genome of Mucuna pruriens seed.</title>
        <authorList>
            <person name="Nnadi N.E."/>
            <person name="Vos R."/>
            <person name="Hasami M.H."/>
            <person name="Devisetty U.K."/>
            <person name="Aguiy J.C."/>
        </authorList>
    </citation>
    <scope>NUCLEOTIDE SEQUENCE [LARGE SCALE GENOMIC DNA]</scope>
    <source>
        <strain evidence="1">JCA_2017</strain>
    </source>
</reference>
<dbReference type="OrthoDB" id="1747743at2759"/>
<protein>
    <recommendedName>
        <fullName evidence="3">CCHC-type domain-containing protein</fullName>
    </recommendedName>
</protein>
<dbReference type="CDD" id="cd00303">
    <property type="entry name" value="retropepsin_like"/>
    <property type="match status" value="1"/>
</dbReference>
<dbReference type="PANTHER" id="PTHR35046:SF21">
    <property type="entry name" value="RETROTRANSPOSON GAG DOMAIN-CONTAINING PROTEIN-RELATED"/>
    <property type="match status" value="1"/>
</dbReference>
<keyword evidence="2" id="KW-1185">Reference proteome</keyword>